<evidence type="ECO:0000256" key="3">
    <source>
        <dbReference type="ARBA" id="ARBA00022741"/>
    </source>
</evidence>
<keyword evidence="4" id="KW-0862">Zinc</keyword>
<dbReference type="GO" id="GO:0003677">
    <property type="term" value="F:DNA binding"/>
    <property type="evidence" value="ECO:0007669"/>
    <property type="project" value="InterPro"/>
</dbReference>
<evidence type="ECO:0000256" key="5">
    <source>
        <dbReference type="ARBA" id="ARBA00022840"/>
    </source>
</evidence>
<name>W1PZD3_AMBTC</name>
<dbReference type="GO" id="GO:0003887">
    <property type="term" value="F:DNA-directed DNA polymerase activity"/>
    <property type="evidence" value="ECO:0007669"/>
    <property type="project" value="InterPro"/>
</dbReference>
<dbReference type="GO" id="GO:0005663">
    <property type="term" value="C:DNA replication factor C complex"/>
    <property type="evidence" value="ECO:0000318"/>
    <property type="project" value="GO_Central"/>
</dbReference>
<dbReference type="GO" id="GO:0005524">
    <property type="term" value="F:ATP binding"/>
    <property type="evidence" value="ECO:0007669"/>
    <property type="project" value="UniProtKB-KW"/>
</dbReference>
<dbReference type="GO" id="GO:0006261">
    <property type="term" value="P:DNA-templated DNA replication"/>
    <property type="evidence" value="ECO:0000318"/>
    <property type="project" value="GO_Central"/>
</dbReference>
<dbReference type="Gramene" id="ERN13728">
    <property type="protein sequence ID" value="ERN13728"/>
    <property type="gene ID" value="AMTR_s00049p00169350"/>
</dbReference>
<evidence type="ECO:0000256" key="2">
    <source>
        <dbReference type="ARBA" id="ARBA00022723"/>
    </source>
</evidence>
<evidence type="ECO:0000313" key="11">
    <source>
        <dbReference type="Proteomes" id="UP000017836"/>
    </source>
</evidence>
<dbReference type="Proteomes" id="UP000017836">
    <property type="component" value="Unassembled WGS sequence"/>
</dbReference>
<dbReference type="EMBL" id="KI392567">
    <property type="protein sequence ID" value="ERN13728.1"/>
    <property type="molecule type" value="Genomic_DNA"/>
</dbReference>
<dbReference type="AlphaFoldDB" id="W1PZD3"/>
<dbReference type="PANTHER" id="PTHR11669">
    <property type="entry name" value="REPLICATION FACTOR C / DNA POLYMERASE III GAMMA-TAU SUBUNIT"/>
    <property type="match status" value="1"/>
</dbReference>
<gene>
    <name evidence="10" type="ORF">AMTR_s00049p00169350</name>
</gene>
<feature type="region of interest" description="Disordered" evidence="7">
    <location>
        <begin position="194"/>
        <end position="223"/>
    </location>
</feature>
<dbReference type="GO" id="GO:0009360">
    <property type="term" value="C:DNA polymerase III complex"/>
    <property type="evidence" value="ECO:0007669"/>
    <property type="project" value="InterPro"/>
</dbReference>
<evidence type="ECO:0000256" key="4">
    <source>
        <dbReference type="ARBA" id="ARBA00022833"/>
    </source>
</evidence>
<dbReference type="InterPro" id="IPR054506">
    <property type="entry name" value="DnaA_N-like_STI"/>
</dbReference>
<dbReference type="Gene3D" id="3.40.50.300">
    <property type="entry name" value="P-loop containing nucleotide triphosphate hydrolases"/>
    <property type="match status" value="1"/>
</dbReference>
<feature type="compositionally biased region" description="Low complexity" evidence="7">
    <location>
        <begin position="211"/>
        <end position="223"/>
    </location>
</feature>
<dbReference type="Gene3D" id="1.10.8.60">
    <property type="match status" value="1"/>
</dbReference>
<dbReference type="InterPro" id="IPR045085">
    <property type="entry name" value="HLD_clamp_pol_III_gamma_tau"/>
</dbReference>
<dbReference type="CDD" id="cd18137">
    <property type="entry name" value="HLD_clamp_pol_III_gamma_tau"/>
    <property type="match status" value="1"/>
</dbReference>
<dbReference type="eggNOG" id="KOG0989">
    <property type="taxonomic scope" value="Eukaryota"/>
</dbReference>
<dbReference type="STRING" id="13333.W1PZD3"/>
<evidence type="ECO:0000256" key="1">
    <source>
        <dbReference type="ARBA" id="ARBA00006360"/>
    </source>
</evidence>
<dbReference type="InterPro" id="IPR050238">
    <property type="entry name" value="DNA_Rep/Repair_Clamp_Loader"/>
</dbReference>
<dbReference type="SUPFAM" id="SSF52540">
    <property type="entry name" value="P-loop containing nucleoside triphosphate hydrolases"/>
    <property type="match status" value="1"/>
</dbReference>
<organism evidence="10 11">
    <name type="scientific">Amborella trichopoda</name>
    <dbReference type="NCBI Taxonomy" id="13333"/>
    <lineage>
        <taxon>Eukaryota</taxon>
        <taxon>Viridiplantae</taxon>
        <taxon>Streptophyta</taxon>
        <taxon>Embryophyta</taxon>
        <taxon>Tracheophyta</taxon>
        <taxon>Spermatophyta</taxon>
        <taxon>Magnoliopsida</taxon>
        <taxon>Amborellales</taxon>
        <taxon>Amborellaceae</taxon>
        <taxon>Amborella</taxon>
    </lineage>
</organism>
<dbReference type="GO" id="GO:0046872">
    <property type="term" value="F:metal ion binding"/>
    <property type="evidence" value="ECO:0007669"/>
    <property type="project" value="UniProtKB-KW"/>
</dbReference>
<dbReference type="FunFam" id="1.10.8.60:FF:000013">
    <property type="entry name" value="DNA polymerase III subunit gamma/tau"/>
    <property type="match status" value="1"/>
</dbReference>
<evidence type="ECO:0000259" key="8">
    <source>
        <dbReference type="Pfam" id="PF22608"/>
    </source>
</evidence>
<evidence type="ECO:0000256" key="6">
    <source>
        <dbReference type="ARBA" id="ARBA00023054"/>
    </source>
</evidence>
<dbReference type="PANTHER" id="PTHR11669:SF0">
    <property type="entry name" value="PROTEIN STICHEL-LIKE 2"/>
    <property type="match status" value="1"/>
</dbReference>
<dbReference type="InterPro" id="IPR012763">
    <property type="entry name" value="DNA_pol_III_sug/sutau_N"/>
</dbReference>
<dbReference type="InterPro" id="IPR008921">
    <property type="entry name" value="DNA_pol3_clamp-load_cplx_C"/>
</dbReference>
<dbReference type="NCBIfam" id="TIGR02397">
    <property type="entry name" value="dnaX_nterm"/>
    <property type="match status" value="1"/>
</dbReference>
<dbReference type="HOGENOM" id="CLU_009072_1_0_1"/>
<keyword evidence="6" id="KW-0175">Coiled coil</keyword>
<dbReference type="Pfam" id="PF23007">
    <property type="entry name" value="DnaA_N-like_STI"/>
    <property type="match status" value="1"/>
</dbReference>
<feature type="domain" description="STICHEL DnaA-N-like alpha-beta" evidence="9">
    <location>
        <begin position="777"/>
        <end position="863"/>
    </location>
</feature>
<dbReference type="SUPFAM" id="SSF48019">
    <property type="entry name" value="post-AAA+ oligomerization domain-like"/>
    <property type="match status" value="1"/>
</dbReference>
<keyword evidence="5" id="KW-0067">ATP-binding</keyword>
<accession>W1PZD3</accession>
<evidence type="ECO:0000259" key="9">
    <source>
        <dbReference type="Pfam" id="PF23007"/>
    </source>
</evidence>
<keyword evidence="3" id="KW-0547">Nucleotide-binding</keyword>
<dbReference type="OMA" id="KMPDYSK"/>
<sequence>MVETGRRSLEIPIAKTLVALRRVRSLRDPMTNSISKFGSLIDDLGWEAKSCNGGSICGNAGGDGIHESQLRVSASDIQSDGFIYHGEIERIIRGTDEQDENGSCENVTNQQVQMDDYKGGERVRVSQCRNGESKLYDVKTSPGIIRERKTGDRVCKAKHNDRNEPMNSVEAFSSNRVSSFACAREDELYGSSKFSPYSQEETTYRRRGSKYSRSSPHSPSSECNSHWYNKRELMRMEGWSHSMVLSGNEEIMGPSHNDCGIGCCWSKTPKSRERRLPHLCGCSPPSDEVHCSRKKWLKAFPRGEMAWSKESTRGSGNTNLLFPSDVEALPLLTATCSRKSVSEAAEESRSGPISVSPKDRMELAAEFRDLSLYSNANRTLSQKYRPKTFNELVGQNIVVQSLVNAISKGKVAPVYLFQGPRGTGKTSTSRIFATALNCLSLEEHRPCGFCRECTTFASGRCEDVKEMDAAKFNNINKLKGLLKHVCSSPVLTQFKVYIFDECHFLKGESWAVLLNCVKELPRHVVFILITSEPDKLPRTALSRCQRYLFLKIKDADIVSRLYRLCMAENLDFDKAALDHIAMRSNGSLRDAETILDQLSLLGQRITIPLIHELIGVVSEVELLDLLDLALSSDTSMTVRRARELMRSRIDPMALVSQLANLIMDILAGKCQLGSMKNNNALTEVELQKLRHALKILSETDKQLRSSRDQITWLTVALLQFGSSESSLVLDSSGPNAYQNFSNLRENGPCSTSYANGKLEHPKDDIRDDNASCCLDAHSDTSGKLDLIWRRAISQCQSCTLKEFLQKEGKLLSIHVKNGTKNGLAVAELQFCHPDHVSRAEKSWKSIANSLQNVLGCNVEIRINMVYSPAPTNNVKLQTQPHVLLSQLAGGQAKILSPLVGEKNQSHGDVISPEQVERKNSVRSPSCGSGCKFFNCIRQSDDERSHYVVHFHPEKSEAMGAIARNNKSIHSFECQRTIEDDFLNGNNFEIDCLKDSENNQSHGVPKLEKQPSCFSKTKLHRNFCSSNATHTTRVRIPAHKKSGLSMPKEASFRTYVCTDEPFIHNPNSNTQMTVRNGSEDDDLLCCILAFVMLIYVSLHVLEVVTLAFHFS</sequence>
<dbReference type="Pfam" id="PF13177">
    <property type="entry name" value="DNA_pol3_delta2"/>
    <property type="match status" value="1"/>
</dbReference>
<protein>
    <recommendedName>
        <fullName evidence="12">AAA+ ATPase domain-containing protein</fullName>
    </recommendedName>
</protein>
<dbReference type="CDD" id="cd00009">
    <property type="entry name" value="AAA"/>
    <property type="match status" value="1"/>
</dbReference>
<evidence type="ECO:0000313" key="10">
    <source>
        <dbReference type="EMBL" id="ERN13728.1"/>
    </source>
</evidence>
<dbReference type="InterPro" id="IPR027417">
    <property type="entry name" value="P-loop_NTPase"/>
</dbReference>
<dbReference type="GO" id="GO:0006281">
    <property type="term" value="P:DNA repair"/>
    <property type="evidence" value="ECO:0000318"/>
    <property type="project" value="GO_Central"/>
</dbReference>
<evidence type="ECO:0000256" key="7">
    <source>
        <dbReference type="SAM" id="MobiDB-lite"/>
    </source>
</evidence>
<keyword evidence="2" id="KW-0479">Metal-binding</keyword>
<keyword evidence="11" id="KW-1185">Reference proteome</keyword>
<evidence type="ECO:0008006" key="12">
    <source>
        <dbReference type="Google" id="ProtNLM"/>
    </source>
</evidence>
<dbReference type="FunFam" id="3.40.50.300:FF:000014">
    <property type="entry name" value="DNA polymerase III subunit gamma/tau"/>
    <property type="match status" value="1"/>
</dbReference>
<proteinExistence type="inferred from homology"/>
<feature type="domain" description="DNA polymerase III subunit gamma/tau helical lid" evidence="8">
    <location>
        <begin position="557"/>
        <end position="597"/>
    </location>
</feature>
<comment type="similarity">
    <text evidence="1">Belongs to the DnaX/STICHEL family.</text>
</comment>
<dbReference type="Pfam" id="PF22608">
    <property type="entry name" value="DNAX_ATPase_lid"/>
    <property type="match status" value="1"/>
</dbReference>
<reference evidence="11" key="1">
    <citation type="journal article" date="2013" name="Science">
        <title>The Amborella genome and the evolution of flowering plants.</title>
        <authorList>
            <consortium name="Amborella Genome Project"/>
        </authorList>
    </citation>
    <scope>NUCLEOTIDE SEQUENCE [LARGE SCALE GENOMIC DNA]</scope>
</reference>